<name>A0A1I4FVJ5_9EURY</name>
<protein>
    <submittedName>
        <fullName evidence="2">Uncharacterized protein</fullName>
    </submittedName>
</protein>
<accession>A0A1I4FVJ5</accession>
<feature type="transmembrane region" description="Helical" evidence="1">
    <location>
        <begin position="155"/>
        <end position="179"/>
    </location>
</feature>
<feature type="transmembrane region" description="Helical" evidence="1">
    <location>
        <begin position="101"/>
        <end position="119"/>
    </location>
</feature>
<keyword evidence="1" id="KW-0472">Membrane</keyword>
<dbReference type="AlphaFoldDB" id="A0A1I4FVJ5"/>
<keyword evidence="3" id="KW-1185">Reference proteome</keyword>
<feature type="transmembrane region" description="Helical" evidence="1">
    <location>
        <begin position="69"/>
        <end position="89"/>
    </location>
</feature>
<feature type="transmembrane region" description="Helical" evidence="1">
    <location>
        <begin position="232"/>
        <end position="249"/>
    </location>
</feature>
<proteinExistence type="predicted"/>
<evidence type="ECO:0000256" key="1">
    <source>
        <dbReference type="SAM" id="Phobius"/>
    </source>
</evidence>
<dbReference type="Proteomes" id="UP000199607">
    <property type="component" value="Unassembled WGS sequence"/>
</dbReference>
<keyword evidence="1" id="KW-0812">Transmembrane</keyword>
<sequence length="250" mass="26528">MRLGLLTGGLAFCAGWAAIALLAPQAVFDAPRWQSTLWMFLGANAITLTQGAFNQNTVQPVTVAELPELVYLIPVVAVTFASAYVCYNIRTSRVKQNVSNAMAAGTGYFLTALVAMILSDIRPSITVLLMIALVFGGGLWVGSTVMGTLSRGIPFLGVASLGTVVTVGVLVLFGGVAILSVIQDFLVVTFAPTVAVGAGFGVSRQLERRGRRSDYPRISGLQQFFEESWKETLVVSLIFFALLIGLTGGM</sequence>
<feature type="transmembrane region" description="Helical" evidence="1">
    <location>
        <begin position="185"/>
        <end position="203"/>
    </location>
</feature>
<dbReference type="EMBL" id="FOTC01000003">
    <property type="protein sequence ID" value="SFL21543.1"/>
    <property type="molecule type" value="Genomic_DNA"/>
</dbReference>
<evidence type="ECO:0000313" key="3">
    <source>
        <dbReference type="Proteomes" id="UP000199607"/>
    </source>
</evidence>
<gene>
    <name evidence="2" type="ORF">SAMN04487950_2846</name>
</gene>
<reference evidence="3" key="1">
    <citation type="submission" date="2016-10" db="EMBL/GenBank/DDBJ databases">
        <authorList>
            <person name="Varghese N."/>
            <person name="Submissions S."/>
        </authorList>
    </citation>
    <scope>NUCLEOTIDE SEQUENCE [LARGE SCALE GENOMIC DNA]</scope>
    <source>
        <strain evidence="3">CGMCC 1.7738</strain>
    </source>
</reference>
<feature type="transmembrane region" description="Helical" evidence="1">
    <location>
        <begin position="125"/>
        <end position="143"/>
    </location>
</feature>
<keyword evidence="1" id="KW-1133">Transmembrane helix</keyword>
<evidence type="ECO:0000313" key="2">
    <source>
        <dbReference type="EMBL" id="SFL21543.1"/>
    </source>
</evidence>
<organism evidence="2 3">
    <name type="scientific">Halogranum rubrum</name>
    <dbReference type="NCBI Taxonomy" id="553466"/>
    <lineage>
        <taxon>Archaea</taxon>
        <taxon>Methanobacteriati</taxon>
        <taxon>Methanobacteriota</taxon>
        <taxon>Stenosarchaea group</taxon>
        <taxon>Halobacteria</taxon>
        <taxon>Halobacteriales</taxon>
        <taxon>Haloferacaceae</taxon>
    </lineage>
</organism>